<evidence type="ECO:0000313" key="3">
    <source>
        <dbReference type="Proteomes" id="UP000799772"/>
    </source>
</evidence>
<proteinExistence type="predicted"/>
<evidence type="ECO:0000259" key="1">
    <source>
        <dbReference type="Pfam" id="PF06985"/>
    </source>
</evidence>
<dbReference type="PANTHER" id="PTHR24148">
    <property type="entry name" value="ANKYRIN REPEAT DOMAIN-CONTAINING PROTEIN 39 HOMOLOG-RELATED"/>
    <property type="match status" value="1"/>
</dbReference>
<feature type="domain" description="Heterokaryon incompatibility" evidence="1">
    <location>
        <begin position="111"/>
        <end position="266"/>
    </location>
</feature>
<organism evidence="2 3">
    <name type="scientific">Rhizodiscina lignyota</name>
    <dbReference type="NCBI Taxonomy" id="1504668"/>
    <lineage>
        <taxon>Eukaryota</taxon>
        <taxon>Fungi</taxon>
        <taxon>Dikarya</taxon>
        <taxon>Ascomycota</taxon>
        <taxon>Pezizomycotina</taxon>
        <taxon>Dothideomycetes</taxon>
        <taxon>Pleosporomycetidae</taxon>
        <taxon>Aulographales</taxon>
        <taxon>Rhizodiscinaceae</taxon>
        <taxon>Rhizodiscina</taxon>
    </lineage>
</organism>
<dbReference type="Proteomes" id="UP000799772">
    <property type="component" value="Unassembled WGS sequence"/>
</dbReference>
<sequence length="855" mass="97031">MKVALPSFEKRTSGTGGVFPTLSYETRKFIDTIKEGADSVPTEPASSPLPASIERELEDTISNYKTWDSKVYADLRLDLRSIRLVEILPGSSDEIHVELIRKPLDEIKNAYEALSYVWGPPNPARMIQVNGINAPVNPNLFDALFALRLSDAKRRIWIDAICVNQVNTRERSIEVRKMGEIYRLAKTVVVFLGAPPPPPASNPVSDLFKFLNRVDDGNALEEGSDGKTINIETLFQSCGVDKYDVCKGFVELCLRPWWSRIWIMQEFYLASDEPVWYWGSEHTGNAALKRDIGLLMALSWDLYWHGDTSSNFHADVQNKIGKPMPQFSSDIRRISDLISRRAATHGYDIPSRLYRELSARSTDPRDLIYGLREIFDPVFRKVFVPDYFMQSELLFACLAVFLIQFEGWGDMLWWYPFRYAPDDRRLPSWLPDFTRRVEPVETDLIPRNHLASRKNKPKLVVLNHTLHAEGYKLDSIIRHVHLGCDEYNIHRWLWQFDQVINRNQVHLNYVMPHEEQQDPWFGVFLKLCNDTSSEERNHGISHTKGGILEWTSYPGSNGSLPPNIVDCLPSWDILTGHAFSVGRRGTFGQPDDDSTAEPGLLQDIFSPRMNNIFLHTVAVDFIGACVFDWENLEFVLDRLTSASPWSEAISEHWQAMPELPSSDQTERARILIKRVRSFLTEIKETTKNSAAAWGGLYHYNGLCNAILLDCDNHAAFMRLIGALKAAGTELNEIAFDYRTRAEVDELGAVDRVVAARIQSFHSVAAKFWGRVLFETKQGFLGLTSPGVEFCGDAIAVLLDGLSFPVVMRDFDSSSGSGRFVGCTIVRGVEIQDWDSDKTKLLAGFSFGEKSIFKFT</sequence>
<comment type="caution">
    <text evidence="2">The sequence shown here is derived from an EMBL/GenBank/DDBJ whole genome shotgun (WGS) entry which is preliminary data.</text>
</comment>
<dbReference type="PANTHER" id="PTHR24148:SF82">
    <property type="entry name" value="HETEROKARYON INCOMPATIBILITY DOMAIN-CONTAINING PROTEIN"/>
    <property type="match status" value="1"/>
</dbReference>
<dbReference type="AlphaFoldDB" id="A0A9P4M3Y7"/>
<evidence type="ECO:0000313" key="2">
    <source>
        <dbReference type="EMBL" id="KAF2096238.1"/>
    </source>
</evidence>
<keyword evidence="3" id="KW-1185">Reference proteome</keyword>
<dbReference type="Pfam" id="PF06985">
    <property type="entry name" value="HET"/>
    <property type="match status" value="1"/>
</dbReference>
<name>A0A9P4M3Y7_9PEZI</name>
<gene>
    <name evidence="2" type="ORF">NA57DRAFT_43276</name>
</gene>
<accession>A0A9P4M3Y7</accession>
<reference evidence="2" key="1">
    <citation type="journal article" date="2020" name="Stud. Mycol.">
        <title>101 Dothideomycetes genomes: a test case for predicting lifestyles and emergence of pathogens.</title>
        <authorList>
            <person name="Haridas S."/>
            <person name="Albert R."/>
            <person name="Binder M."/>
            <person name="Bloem J."/>
            <person name="Labutti K."/>
            <person name="Salamov A."/>
            <person name="Andreopoulos B."/>
            <person name="Baker S."/>
            <person name="Barry K."/>
            <person name="Bills G."/>
            <person name="Bluhm B."/>
            <person name="Cannon C."/>
            <person name="Castanera R."/>
            <person name="Culley D."/>
            <person name="Daum C."/>
            <person name="Ezra D."/>
            <person name="Gonzalez J."/>
            <person name="Henrissat B."/>
            <person name="Kuo A."/>
            <person name="Liang C."/>
            <person name="Lipzen A."/>
            <person name="Lutzoni F."/>
            <person name="Magnuson J."/>
            <person name="Mondo S."/>
            <person name="Nolan M."/>
            <person name="Ohm R."/>
            <person name="Pangilinan J."/>
            <person name="Park H.-J."/>
            <person name="Ramirez L."/>
            <person name="Alfaro M."/>
            <person name="Sun H."/>
            <person name="Tritt A."/>
            <person name="Yoshinaga Y."/>
            <person name="Zwiers L.-H."/>
            <person name="Turgeon B."/>
            <person name="Goodwin S."/>
            <person name="Spatafora J."/>
            <person name="Crous P."/>
            <person name="Grigoriev I."/>
        </authorList>
    </citation>
    <scope>NUCLEOTIDE SEQUENCE</scope>
    <source>
        <strain evidence="2">CBS 133067</strain>
    </source>
</reference>
<dbReference type="EMBL" id="ML978130">
    <property type="protein sequence ID" value="KAF2096238.1"/>
    <property type="molecule type" value="Genomic_DNA"/>
</dbReference>
<dbReference type="OrthoDB" id="5029321at2759"/>
<protein>
    <submittedName>
        <fullName evidence="2">HET-domain-containing protein</fullName>
    </submittedName>
</protein>
<dbReference type="InterPro" id="IPR052895">
    <property type="entry name" value="HetReg/Transcr_Mod"/>
</dbReference>
<dbReference type="InterPro" id="IPR010730">
    <property type="entry name" value="HET"/>
</dbReference>